<dbReference type="KEGG" id="cre:CHLRE_11g467571v5"/>
<keyword evidence="3" id="KW-1185">Reference proteome</keyword>
<dbReference type="Gramene" id="PNW76416">
    <property type="protein sequence ID" value="PNW76416"/>
    <property type="gene ID" value="CHLRE_11g467571v5"/>
</dbReference>
<evidence type="ECO:0000313" key="3">
    <source>
        <dbReference type="Proteomes" id="UP000006906"/>
    </source>
</evidence>
<sequence length="65" mass="7060">MPSCTRLHLRVVVGGHGGWEGPVWHLHLQDAVRLRTTSSILSRPVMHPETPRPSTSTAVGSPNKA</sequence>
<gene>
    <name evidence="2" type="ORF">CHLRE_11g467571v5</name>
</gene>
<dbReference type="AlphaFoldDB" id="A0A2K3D7B0"/>
<dbReference type="GeneID" id="66055211"/>
<dbReference type="InParanoid" id="A0A2K3D7B0"/>
<feature type="region of interest" description="Disordered" evidence="1">
    <location>
        <begin position="39"/>
        <end position="65"/>
    </location>
</feature>
<dbReference type="EMBL" id="CM008972">
    <property type="protein sequence ID" value="PNW76416.1"/>
    <property type="molecule type" value="Genomic_DNA"/>
</dbReference>
<protein>
    <submittedName>
        <fullName evidence="2">Uncharacterized protein</fullName>
    </submittedName>
</protein>
<proteinExistence type="predicted"/>
<organism evidence="2 3">
    <name type="scientific">Chlamydomonas reinhardtii</name>
    <name type="common">Chlamydomonas smithii</name>
    <dbReference type="NCBI Taxonomy" id="3055"/>
    <lineage>
        <taxon>Eukaryota</taxon>
        <taxon>Viridiplantae</taxon>
        <taxon>Chlorophyta</taxon>
        <taxon>core chlorophytes</taxon>
        <taxon>Chlorophyceae</taxon>
        <taxon>CS clade</taxon>
        <taxon>Chlamydomonadales</taxon>
        <taxon>Chlamydomonadaceae</taxon>
        <taxon>Chlamydomonas</taxon>
    </lineage>
</organism>
<evidence type="ECO:0000256" key="1">
    <source>
        <dbReference type="SAM" id="MobiDB-lite"/>
    </source>
</evidence>
<dbReference type="RefSeq" id="XP_042919319.1">
    <property type="nucleotide sequence ID" value="XM_043067319.1"/>
</dbReference>
<accession>A0A2K3D7B0</accession>
<reference evidence="2 3" key="1">
    <citation type="journal article" date="2007" name="Science">
        <title>The Chlamydomonas genome reveals the evolution of key animal and plant functions.</title>
        <authorList>
            <person name="Merchant S.S."/>
            <person name="Prochnik S.E."/>
            <person name="Vallon O."/>
            <person name="Harris E.H."/>
            <person name="Karpowicz S.J."/>
            <person name="Witman G.B."/>
            <person name="Terry A."/>
            <person name="Salamov A."/>
            <person name="Fritz-Laylin L.K."/>
            <person name="Marechal-Drouard L."/>
            <person name="Marshall W.F."/>
            <person name="Qu L.H."/>
            <person name="Nelson D.R."/>
            <person name="Sanderfoot A.A."/>
            <person name="Spalding M.H."/>
            <person name="Kapitonov V.V."/>
            <person name="Ren Q."/>
            <person name="Ferris P."/>
            <person name="Lindquist E."/>
            <person name="Shapiro H."/>
            <person name="Lucas S.M."/>
            <person name="Grimwood J."/>
            <person name="Schmutz J."/>
            <person name="Cardol P."/>
            <person name="Cerutti H."/>
            <person name="Chanfreau G."/>
            <person name="Chen C.L."/>
            <person name="Cognat V."/>
            <person name="Croft M.T."/>
            <person name="Dent R."/>
            <person name="Dutcher S."/>
            <person name="Fernandez E."/>
            <person name="Fukuzawa H."/>
            <person name="Gonzalez-Ballester D."/>
            <person name="Gonzalez-Halphen D."/>
            <person name="Hallmann A."/>
            <person name="Hanikenne M."/>
            <person name="Hippler M."/>
            <person name="Inwood W."/>
            <person name="Jabbari K."/>
            <person name="Kalanon M."/>
            <person name="Kuras R."/>
            <person name="Lefebvre P.A."/>
            <person name="Lemaire S.D."/>
            <person name="Lobanov A.V."/>
            <person name="Lohr M."/>
            <person name="Manuell A."/>
            <person name="Meier I."/>
            <person name="Mets L."/>
            <person name="Mittag M."/>
            <person name="Mittelmeier T."/>
            <person name="Moroney J.V."/>
            <person name="Moseley J."/>
            <person name="Napoli C."/>
            <person name="Nedelcu A.M."/>
            <person name="Niyogi K."/>
            <person name="Novoselov S.V."/>
            <person name="Paulsen I.T."/>
            <person name="Pazour G."/>
            <person name="Purton S."/>
            <person name="Ral J.P."/>
            <person name="Riano-Pachon D.M."/>
            <person name="Riekhof W."/>
            <person name="Rymarquis L."/>
            <person name="Schroda M."/>
            <person name="Stern D."/>
            <person name="Umen J."/>
            <person name="Willows R."/>
            <person name="Wilson N."/>
            <person name="Zimmer S.L."/>
            <person name="Allmer J."/>
            <person name="Balk J."/>
            <person name="Bisova K."/>
            <person name="Chen C.J."/>
            <person name="Elias M."/>
            <person name="Gendler K."/>
            <person name="Hauser C."/>
            <person name="Lamb M.R."/>
            <person name="Ledford H."/>
            <person name="Long J.C."/>
            <person name="Minagawa J."/>
            <person name="Page M.D."/>
            <person name="Pan J."/>
            <person name="Pootakham W."/>
            <person name="Roje S."/>
            <person name="Rose A."/>
            <person name="Stahlberg E."/>
            <person name="Terauchi A.M."/>
            <person name="Yang P."/>
            <person name="Ball S."/>
            <person name="Bowler C."/>
            <person name="Dieckmann C.L."/>
            <person name="Gladyshev V.N."/>
            <person name="Green P."/>
            <person name="Jorgensen R."/>
            <person name="Mayfield S."/>
            <person name="Mueller-Roeber B."/>
            <person name="Rajamani S."/>
            <person name="Sayre R.T."/>
            <person name="Brokstein P."/>
            <person name="Dubchak I."/>
            <person name="Goodstein D."/>
            <person name="Hornick L."/>
            <person name="Huang Y.W."/>
            <person name="Jhaveri J."/>
            <person name="Luo Y."/>
            <person name="Martinez D."/>
            <person name="Ngau W.C."/>
            <person name="Otillar B."/>
            <person name="Poliakov A."/>
            <person name="Porter A."/>
            <person name="Szajkowski L."/>
            <person name="Werner G."/>
            <person name="Zhou K."/>
            <person name="Grigoriev I.V."/>
            <person name="Rokhsar D.S."/>
            <person name="Grossman A.R."/>
        </authorList>
    </citation>
    <scope>NUCLEOTIDE SEQUENCE [LARGE SCALE GENOMIC DNA]</scope>
    <source>
        <strain evidence="3">CC-503</strain>
    </source>
</reference>
<evidence type="ECO:0000313" key="2">
    <source>
        <dbReference type="EMBL" id="PNW76416.1"/>
    </source>
</evidence>
<name>A0A2K3D7B0_CHLRE</name>
<dbReference type="Proteomes" id="UP000006906">
    <property type="component" value="Chromosome 11"/>
</dbReference>
<feature type="compositionally biased region" description="Polar residues" evidence="1">
    <location>
        <begin position="52"/>
        <end position="65"/>
    </location>
</feature>